<feature type="compositionally biased region" description="Polar residues" evidence="1">
    <location>
        <begin position="1"/>
        <end position="11"/>
    </location>
</feature>
<sequence length="323" mass="36833">MSQNPPLSSKSLPGPVTSPNAPIPRANVAIPLQSMHVGLDPSVSDEYKKARAWKYEGYTEFSRWMASEDDFFLFRRFESLNAGVILWMQEQISQKEAELMRFHKGIEDAPHDLPTGALNSSHRWDAEKFPARQKLMHELSGLLHHYNEYVEAFSKMRARPRAEKHQVRNVENWLKRGAISPEETTFIRDHKSDLVSINSRVRPPVGQWLEARRLLHNWSFFRKKYISGLHIKSSSTSYSNNDRFDMVTNMSIIFLGLAMLLAPLWLLEQAASSSGKLKTITVFIVVFVIMGALGTVNKPFEVVAATAAYAAVLMVFMQIEKRP</sequence>
<keyword evidence="2" id="KW-1133">Transmembrane helix</keyword>
<gene>
    <name evidence="4" type="ORF">BS50DRAFT_229186</name>
</gene>
<feature type="transmembrane region" description="Helical" evidence="2">
    <location>
        <begin position="279"/>
        <end position="296"/>
    </location>
</feature>
<dbReference type="InterPro" id="IPR046529">
    <property type="entry name" value="DUF6594"/>
</dbReference>
<dbReference type="AlphaFoldDB" id="A0A2T2N244"/>
<dbReference type="EMBL" id="KZ678155">
    <property type="protein sequence ID" value="PSN59502.1"/>
    <property type="molecule type" value="Genomic_DNA"/>
</dbReference>
<proteinExistence type="predicted"/>
<evidence type="ECO:0000259" key="3">
    <source>
        <dbReference type="Pfam" id="PF20237"/>
    </source>
</evidence>
<reference evidence="4 5" key="1">
    <citation type="journal article" date="2018" name="Front. Microbiol.">
        <title>Genome-Wide Analysis of Corynespora cassiicola Leaf Fall Disease Putative Effectors.</title>
        <authorList>
            <person name="Lopez D."/>
            <person name="Ribeiro S."/>
            <person name="Label P."/>
            <person name="Fumanal B."/>
            <person name="Venisse J.S."/>
            <person name="Kohler A."/>
            <person name="de Oliveira R.R."/>
            <person name="Labutti K."/>
            <person name="Lipzen A."/>
            <person name="Lail K."/>
            <person name="Bauer D."/>
            <person name="Ohm R.A."/>
            <person name="Barry K.W."/>
            <person name="Spatafora J."/>
            <person name="Grigoriev I.V."/>
            <person name="Martin F.M."/>
            <person name="Pujade-Renaud V."/>
        </authorList>
    </citation>
    <scope>NUCLEOTIDE SEQUENCE [LARGE SCALE GENOMIC DNA]</scope>
    <source>
        <strain evidence="4 5">Philippines</strain>
    </source>
</reference>
<organism evidence="4 5">
    <name type="scientific">Corynespora cassiicola Philippines</name>
    <dbReference type="NCBI Taxonomy" id="1448308"/>
    <lineage>
        <taxon>Eukaryota</taxon>
        <taxon>Fungi</taxon>
        <taxon>Dikarya</taxon>
        <taxon>Ascomycota</taxon>
        <taxon>Pezizomycotina</taxon>
        <taxon>Dothideomycetes</taxon>
        <taxon>Pleosporomycetidae</taxon>
        <taxon>Pleosporales</taxon>
        <taxon>Corynesporascaceae</taxon>
        <taxon>Corynespora</taxon>
    </lineage>
</organism>
<dbReference type="PANTHER" id="PTHR34502">
    <property type="entry name" value="DUF6594 DOMAIN-CONTAINING PROTEIN-RELATED"/>
    <property type="match status" value="1"/>
</dbReference>
<keyword evidence="5" id="KW-1185">Reference proteome</keyword>
<dbReference type="Proteomes" id="UP000240883">
    <property type="component" value="Unassembled WGS sequence"/>
</dbReference>
<name>A0A2T2N244_CORCC</name>
<dbReference type="Pfam" id="PF20237">
    <property type="entry name" value="DUF6594"/>
    <property type="match status" value="1"/>
</dbReference>
<evidence type="ECO:0000313" key="4">
    <source>
        <dbReference type="EMBL" id="PSN59502.1"/>
    </source>
</evidence>
<feature type="transmembrane region" description="Helical" evidence="2">
    <location>
        <begin position="246"/>
        <end position="267"/>
    </location>
</feature>
<keyword evidence="2" id="KW-0472">Membrane</keyword>
<evidence type="ECO:0000313" key="5">
    <source>
        <dbReference type="Proteomes" id="UP000240883"/>
    </source>
</evidence>
<dbReference type="OrthoDB" id="5416037at2759"/>
<keyword evidence="2" id="KW-0812">Transmembrane</keyword>
<dbReference type="PANTHER" id="PTHR34502:SF4">
    <property type="entry name" value="DUF6594 DOMAIN-CONTAINING PROTEIN"/>
    <property type="match status" value="1"/>
</dbReference>
<feature type="transmembrane region" description="Helical" evidence="2">
    <location>
        <begin position="302"/>
        <end position="319"/>
    </location>
</feature>
<evidence type="ECO:0000256" key="1">
    <source>
        <dbReference type="SAM" id="MobiDB-lite"/>
    </source>
</evidence>
<evidence type="ECO:0000256" key="2">
    <source>
        <dbReference type="SAM" id="Phobius"/>
    </source>
</evidence>
<feature type="domain" description="DUF6594" evidence="3">
    <location>
        <begin position="58"/>
        <end position="314"/>
    </location>
</feature>
<accession>A0A2T2N244</accession>
<feature type="region of interest" description="Disordered" evidence="1">
    <location>
        <begin position="1"/>
        <end position="20"/>
    </location>
</feature>
<dbReference type="STRING" id="1448308.A0A2T2N244"/>
<protein>
    <recommendedName>
        <fullName evidence="3">DUF6594 domain-containing protein</fullName>
    </recommendedName>
</protein>